<dbReference type="RefSeq" id="XP_008721631.1">
    <property type="nucleotide sequence ID" value="XM_008723409.1"/>
</dbReference>
<dbReference type="Proteomes" id="UP000030678">
    <property type="component" value="Unassembled WGS sequence"/>
</dbReference>
<dbReference type="EMBL" id="KB822697">
    <property type="protein sequence ID" value="ETI27557.1"/>
    <property type="molecule type" value="Genomic_DNA"/>
</dbReference>
<evidence type="ECO:0000313" key="2">
    <source>
        <dbReference type="EMBL" id="ETI27557.1"/>
    </source>
</evidence>
<accession>V9DNM0</accession>
<gene>
    <name evidence="2" type="ORF">G647_00006</name>
</gene>
<proteinExistence type="predicted"/>
<dbReference type="GO" id="GO:0030686">
    <property type="term" value="C:90S preribosome"/>
    <property type="evidence" value="ECO:0007669"/>
    <property type="project" value="TreeGrafter"/>
</dbReference>
<feature type="compositionally biased region" description="Basic residues" evidence="1">
    <location>
        <begin position="1"/>
        <end position="18"/>
    </location>
</feature>
<dbReference type="GO" id="GO:0005634">
    <property type="term" value="C:nucleus"/>
    <property type="evidence" value="ECO:0007669"/>
    <property type="project" value="TreeGrafter"/>
</dbReference>
<feature type="compositionally biased region" description="Basic and acidic residues" evidence="1">
    <location>
        <begin position="19"/>
        <end position="36"/>
    </location>
</feature>
<name>V9DNM0_9EURO</name>
<evidence type="ECO:0008006" key="4">
    <source>
        <dbReference type="Google" id="ProtNLM"/>
    </source>
</evidence>
<dbReference type="HOGENOM" id="CLU_057568_0_1_1"/>
<protein>
    <recommendedName>
        <fullName evidence="4">Protein CMS1</fullName>
    </recommendedName>
</protein>
<feature type="region of interest" description="Disordered" evidence="1">
    <location>
        <begin position="1"/>
        <end position="98"/>
    </location>
</feature>
<dbReference type="AlphaFoldDB" id="V9DNM0"/>
<reference evidence="2 3" key="1">
    <citation type="submission" date="2013-03" db="EMBL/GenBank/DDBJ databases">
        <title>The Genome Sequence of Cladophialophora carrionii CBS 160.54.</title>
        <authorList>
            <consortium name="The Broad Institute Genomics Platform"/>
            <person name="Cuomo C."/>
            <person name="de Hoog S."/>
            <person name="Gorbushina A."/>
            <person name="Walker B."/>
            <person name="Young S.K."/>
            <person name="Zeng Q."/>
            <person name="Gargeya S."/>
            <person name="Fitzgerald M."/>
            <person name="Haas B."/>
            <person name="Abouelleil A."/>
            <person name="Allen A.W."/>
            <person name="Alvarado L."/>
            <person name="Arachchi H.M."/>
            <person name="Berlin A.M."/>
            <person name="Chapman S.B."/>
            <person name="Gainer-Dewar J."/>
            <person name="Goldberg J."/>
            <person name="Griggs A."/>
            <person name="Gujja S."/>
            <person name="Hansen M."/>
            <person name="Howarth C."/>
            <person name="Imamovic A."/>
            <person name="Ireland A."/>
            <person name="Larimer J."/>
            <person name="McCowan C."/>
            <person name="Murphy C."/>
            <person name="Pearson M."/>
            <person name="Poon T.W."/>
            <person name="Priest M."/>
            <person name="Roberts A."/>
            <person name="Saif S."/>
            <person name="Shea T."/>
            <person name="Sisk P."/>
            <person name="Sykes S."/>
            <person name="Wortman J."/>
            <person name="Nusbaum C."/>
            <person name="Birren B."/>
        </authorList>
    </citation>
    <scope>NUCLEOTIDE SEQUENCE [LARGE SCALE GENOMIC DNA]</scope>
    <source>
        <strain evidence="2 3">CBS 160.54</strain>
    </source>
</reference>
<dbReference type="OrthoDB" id="1929311at2759"/>
<sequence>MSRTKNKKPGLKAQLKRKREVEESGDVDDKPSKRPLLEANRAKRSQPIQQLAEQPSSEAEPTHQPAHNSETAKQTHKSASAKATKSPREHPSAQDAVGDPALLADRFAKYIQKYCPNSSPIELEEQYLPTKAFLDTTVYDRNRVAANLPHFIERFSPEGKTGLSTCDDKASPHTLVVTSSGIRSADLYRELRVFQNEETKVGKLIAKHMKLRDNIKYMLGNKIGIAISTPFRFKQLVDADALKTGKLRRIVVDGSYCDEKNNTIFMMAQTFNPLVTLLNEKSIRQRYGEGKDNIEILVF</sequence>
<dbReference type="PANTHER" id="PTHR24030:SF0">
    <property type="entry name" value="PROTEIN CMSS1"/>
    <property type="match status" value="1"/>
</dbReference>
<dbReference type="PANTHER" id="PTHR24030">
    <property type="entry name" value="PROTEIN CMSS1"/>
    <property type="match status" value="1"/>
</dbReference>
<evidence type="ECO:0000256" key="1">
    <source>
        <dbReference type="SAM" id="MobiDB-lite"/>
    </source>
</evidence>
<dbReference type="VEuPathDB" id="FungiDB:G647_00006"/>
<evidence type="ECO:0000313" key="3">
    <source>
        <dbReference type="Proteomes" id="UP000030678"/>
    </source>
</evidence>
<dbReference type="GeneID" id="19978499"/>
<dbReference type="Pfam" id="PF14617">
    <property type="entry name" value="CMS1"/>
    <property type="match status" value="1"/>
</dbReference>
<organism evidence="2 3">
    <name type="scientific">Cladophialophora carrionii CBS 160.54</name>
    <dbReference type="NCBI Taxonomy" id="1279043"/>
    <lineage>
        <taxon>Eukaryota</taxon>
        <taxon>Fungi</taxon>
        <taxon>Dikarya</taxon>
        <taxon>Ascomycota</taxon>
        <taxon>Pezizomycotina</taxon>
        <taxon>Eurotiomycetes</taxon>
        <taxon>Chaetothyriomycetidae</taxon>
        <taxon>Chaetothyriales</taxon>
        <taxon>Herpotrichiellaceae</taxon>
        <taxon>Cladophialophora</taxon>
    </lineage>
</organism>
<dbReference type="InterPro" id="IPR032704">
    <property type="entry name" value="Cms1"/>
</dbReference>
<feature type="compositionally biased region" description="Polar residues" evidence="1">
    <location>
        <begin position="46"/>
        <end position="83"/>
    </location>
</feature>